<evidence type="ECO:0000313" key="4">
    <source>
        <dbReference type="Proteomes" id="UP000322699"/>
    </source>
</evidence>
<comment type="similarity">
    <text evidence="2">Belongs to the LarC family.</text>
</comment>
<dbReference type="GO" id="GO:0016151">
    <property type="term" value="F:nickel cation binding"/>
    <property type="evidence" value="ECO:0007669"/>
    <property type="project" value="UniProtKB-UniRule"/>
</dbReference>
<protein>
    <recommendedName>
        <fullName evidence="2">Putative nickel insertion protein</fullName>
    </recommendedName>
</protein>
<dbReference type="HAMAP" id="MF_01074">
    <property type="entry name" value="LarC"/>
    <property type="match status" value="1"/>
</dbReference>
<keyword evidence="4" id="KW-1185">Reference proteome</keyword>
<dbReference type="PANTHER" id="PTHR36566">
    <property type="entry name" value="NICKEL INSERTION PROTEIN-RELATED"/>
    <property type="match status" value="1"/>
</dbReference>
<name>A0A5B1CSR2_9BACT</name>
<dbReference type="GO" id="GO:0016829">
    <property type="term" value="F:lyase activity"/>
    <property type="evidence" value="ECO:0007669"/>
    <property type="project" value="UniProtKB-UniRule"/>
</dbReference>
<accession>A0A5B1CSR2</accession>
<dbReference type="NCBIfam" id="TIGR00299">
    <property type="entry name" value="nickel pincer cofactor biosynthesis protein LarC"/>
    <property type="match status" value="1"/>
</dbReference>
<reference evidence="3 4" key="1">
    <citation type="submission" date="2019-08" db="EMBL/GenBank/DDBJ databases">
        <title>Deep-cultivation of Planctomycetes and their phenomic and genomic characterization uncovers novel biology.</title>
        <authorList>
            <person name="Wiegand S."/>
            <person name="Jogler M."/>
            <person name="Boedeker C."/>
            <person name="Pinto D."/>
            <person name="Vollmers J."/>
            <person name="Rivas-Marin E."/>
            <person name="Kohn T."/>
            <person name="Peeters S.H."/>
            <person name="Heuer A."/>
            <person name="Rast P."/>
            <person name="Oberbeckmann S."/>
            <person name="Bunk B."/>
            <person name="Jeske O."/>
            <person name="Meyerdierks A."/>
            <person name="Storesund J.E."/>
            <person name="Kallscheuer N."/>
            <person name="Luecker S."/>
            <person name="Lage O.M."/>
            <person name="Pohl T."/>
            <person name="Merkel B.J."/>
            <person name="Hornburger P."/>
            <person name="Mueller R.-W."/>
            <person name="Bruemmer F."/>
            <person name="Labrenz M."/>
            <person name="Spormann A.M."/>
            <person name="Op Den Camp H."/>
            <person name="Overmann J."/>
            <person name="Amann R."/>
            <person name="Jetten M.S.M."/>
            <person name="Mascher T."/>
            <person name="Medema M.H."/>
            <person name="Devos D.P."/>
            <person name="Kaster A.-K."/>
            <person name="Ovreas L."/>
            <person name="Rohde M."/>
            <person name="Galperin M.Y."/>
            <person name="Jogler C."/>
        </authorList>
    </citation>
    <scope>NUCLEOTIDE SEQUENCE [LARGE SCALE GENOMIC DNA]</scope>
    <source>
        <strain evidence="3 4">LF1</strain>
    </source>
</reference>
<dbReference type="Proteomes" id="UP000322699">
    <property type="component" value="Unassembled WGS sequence"/>
</dbReference>
<dbReference type="OrthoDB" id="9765625at2"/>
<dbReference type="Pfam" id="PF01969">
    <property type="entry name" value="Ni_insertion"/>
    <property type="match status" value="1"/>
</dbReference>
<keyword evidence="2" id="KW-0456">Lyase</keyword>
<gene>
    <name evidence="3" type="ORF">LF1_48060</name>
</gene>
<organism evidence="3 4">
    <name type="scientific">Rubripirellula obstinata</name>
    <dbReference type="NCBI Taxonomy" id="406547"/>
    <lineage>
        <taxon>Bacteria</taxon>
        <taxon>Pseudomonadati</taxon>
        <taxon>Planctomycetota</taxon>
        <taxon>Planctomycetia</taxon>
        <taxon>Pirellulales</taxon>
        <taxon>Pirellulaceae</taxon>
        <taxon>Rubripirellula</taxon>
    </lineage>
</organism>
<evidence type="ECO:0000313" key="3">
    <source>
        <dbReference type="EMBL" id="KAA1262244.1"/>
    </source>
</evidence>
<dbReference type="EMBL" id="VRLW01000001">
    <property type="protein sequence ID" value="KAA1262244.1"/>
    <property type="molecule type" value="Genomic_DNA"/>
</dbReference>
<evidence type="ECO:0000256" key="2">
    <source>
        <dbReference type="HAMAP-Rule" id="MF_01074"/>
    </source>
</evidence>
<dbReference type="Gene3D" id="3.30.70.1380">
    <property type="entry name" value="Transcriptional regulatory protein pf0864 domain like"/>
    <property type="match status" value="1"/>
</dbReference>
<proteinExistence type="inferred from homology"/>
<dbReference type="RefSeq" id="WP_068259039.1">
    <property type="nucleotide sequence ID" value="NZ_LWSK01000008.1"/>
</dbReference>
<evidence type="ECO:0000256" key="1">
    <source>
        <dbReference type="ARBA" id="ARBA00022596"/>
    </source>
</evidence>
<dbReference type="InterPro" id="IPR002822">
    <property type="entry name" value="Ni_insertion"/>
</dbReference>
<dbReference type="PANTHER" id="PTHR36566:SF1">
    <property type="entry name" value="PYRIDINIUM-3,5-BISTHIOCARBOXYLIC ACID MONONUCLEOTIDE NICKEL INSERTION PROTEIN"/>
    <property type="match status" value="1"/>
</dbReference>
<keyword evidence="1 2" id="KW-0533">Nickel</keyword>
<comment type="caution">
    <text evidence="3">The sequence shown here is derived from an EMBL/GenBank/DDBJ whole genome shotgun (WGS) entry which is preliminary data.</text>
</comment>
<sequence>MPRIAYFDCLSGISGDMTLGALIDAGADVKKIESAVQSMGLPEVSITASEVKKYGFRAVSVQIDHPPEHAHRHLHHITDMIDGATEISPAAKTLAKKIFQEVAVAEAKVHGSTLEKVHFHEVGAIDSIADIVGAAVALVSLGIDEVQSSPVPTGTGSITIAHGKVSIPAPATAEILKGVPIAACDVEAELTTPTGAAILKAQATRFGSLPAMTIDAIGFGAGTKDLPSQANVLRVLIGTVTGSDSTSIESDQVVMLETNIDDCTAEQLAGAAERLMSAGALDVFQTPCVMKKGRSGALFSVLAPTHLVDELESLLFAATSTIGIRRQTLDRHKLARQDSSVETKFGTITGKTVTLPSGTQRFKPDHDAVEKIAMEKGELASDVRLAAQSKFTE</sequence>
<dbReference type="AlphaFoldDB" id="A0A5B1CSR2"/>